<dbReference type="InterPro" id="IPR029052">
    <property type="entry name" value="Metallo-depent_PP-like"/>
</dbReference>
<reference evidence="6" key="1">
    <citation type="journal article" date="2022" name="Biol. Control">
        <title>In silico genomic analysis of Rhodopseudomonas palustris strains revealed potential biocontrol agents and crop yield enhancers.</title>
        <authorList>
            <person name="Surachat K."/>
            <person name="Kantachote D."/>
            <person name="Deachamag P."/>
            <person name="Wonglapsuwan M."/>
        </authorList>
    </citation>
    <scope>NUCLEOTIDE SEQUENCE</scope>
    <source>
        <strain evidence="6">TLS06</strain>
    </source>
</reference>
<dbReference type="Pfam" id="PF00149">
    <property type="entry name" value="Metallophos"/>
    <property type="match status" value="1"/>
</dbReference>
<keyword evidence="1" id="KW-0479">Metal-binding</keyword>
<dbReference type="InterPro" id="IPR004843">
    <property type="entry name" value="Calcineurin-like_PHP"/>
</dbReference>
<dbReference type="PANTHER" id="PTHR42988">
    <property type="entry name" value="PHOSPHOHYDROLASE"/>
    <property type="match status" value="1"/>
</dbReference>
<dbReference type="SUPFAM" id="SSF56300">
    <property type="entry name" value="Metallo-dependent phosphatases"/>
    <property type="match status" value="1"/>
</dbReference>
<evidence type="ECO:0000256" key="3">
    <source>
        <dbReference type="ARBA" id="ARBA00023004"/>
    </source>
</evidence>
<dbReference type="Gene3D" id="3.60.21.10">
    <property type="match status" value="1"/>
</dbReference>
<dbReference type="Proteomes" id="UP001163166">
    <property type="component" value="Chromosome"/>
</dbReference>
<keyword evidence="2" id="KW-0378">Hydrolase</keyword>
<dbReference type="InterPro" id="IPR050884">
    <property type="entry name" value="CNP_phosphodiesterase-III"/>
</dbReference>
<proteinExistence type="inferred from homology"/>
<protein>
    <submittedName>
        <fullName evidence="6">Metallophosphoesterase</fullName>
    </submittedName>
</protein>
<dbReference type="RefSeq" id="WP_264074633.1">
    <property type="nucleotide sequence ID" value="NZ_CP076676.1"/>
</dbReference>
<dbReference type="EMBL" id="CP076676">
    <property type="protein sequence ID" value="UYO39293.1"/>
    <property type="molecule type" value="Genomic_DNA"/>
</dbReference>
<sequence>MTVFTLAHLSDPHLPLPPKTSLRHLASKRALGYLNWRRNRHLIHRRDILDTLVADLQAQQPDHIAVTGDLVNIALVNEFAPARQWLESVGPADRVSLVPGNHDAYVRSTAHRFAETFPDYISGDDAAPGFPYLRRREAIAIIGVSSAVPTAPLRATGWLGAPQRAALEALLQDLAGERVFKVLLIHHPLQSRSRHKRLTDAAELIALLQRHPVDLVLHGHDHVHATVRIDTPFGAIPVVGVPSASAMNDHRRPSAAYNLFRISEGNDGWRCEHRIRGFQASELIEDLRPPEWL</sequence>
<evidence type="ECO:0000313" key="6">
    <source>
        <dbReference type="EMBL" id="UYO39293.1"/>
    </source>
</evidence>
<gene>
    <name evidence="6" type="ORF">KQX62_21685</name>
</gene>
<evidence type="ECO:0000313" key="7">
    <source>
        <dbReference type="Proteomes" id="UP001163166"/>
    </source>
</evidence>
<evidence type="ECO:0000256" key="4">
    <source>
        <dbReference type="ARBA" id="ARBA00025742"/>
    </source>
</evidence>
<name>A0AAX3DX86_RHOPL</name>
<evidence type="ECO:0000259" key="5">
    <source>
        <dbReference type="Pfam" id="PF00149"/>
    </source>
</evidence>
<dbReference type="PANTHER" id="PTHR42988:SF2">
    <property type="entry name" value="CYCLIC NUCLEOTIDE PHOSPHODIESTERASE CBUA0032-RELATED"/>
    <property type="match status" value="1"/>
</dbReference>
<dbReference type="GO" id="GO:0016787">
    <property type="term" value="F:hydrolase activity"/>
    <property type="evidence" value="ECO:0007669"/>
    <property type="project" value="UniProtKB-KW"/>
</dbReference>
<keyword evidence="3" id="KW-0408">Iron</keyword>
<organism evidence="6 7">
    <name type="scientific">Rhodopseudomonas palustris</name>
    <dbReference type="NCBI Taxonomy" id="1076"/>
    <lineage>
        <taxon>Bacteria</taxon>
        <taxon>Pseudomonadati</taxon>
        <taxon>Pseudomonadota</taxon>
        <taxon>Alphaproteobacteria</taxon>
        <taxon>Hyphomicrobiales</taxon>
        <taxon>Nitrobacteraceae</taxon>
        <taxon>Rhodopseudomonas</taxon>
    </lineage>
</organism>
<comment type="similarity">
    <text evidence="4">Belongs to the cyclic nucleotide phosphodiesterase class-III family.</text>
</comment>
<dbReference type="AlphaFoldDB" id="A0AAX3DX86"/>
<dbReference type="GO" id="GO:0046872">
    <property type="term" value="F:metal ion binding"/>
    <property type="evidence" value="ECO:0007669"/>
    <property type="project" value="UniProtKB-KW"/>
</dbReference>
<accession>A0AAX3DX86</accession>
<evidence type="ECO:0000256" key="2">
    <source>
        <dbReference type="ARBA" id="ARBA00022801"/>
    </source>
</evidence>
<feature type="domain" description="Calcineurin-like phosphoesterase" evidence="5">
    <location>
        <begin position="5"/>
        <end position="223"/>
    </location>
</feature>
<evidence type="ECO:0000256" key="1">
    <source>
        <dbReference type="ARBA" id="ARBA00022723"/>
    </source>
</evidence>